<keyword evidence="2 4" id="KW-0012">Acyltransferase</keyword>
<dbReference type="GO" id="GO:0006654">
    <property type="term" value="P:phosphatidic acid biosynthetic process"/>
    <property type="evidence" value="ECO:0007669"/>
    <property type="project" value="TreeGrafter"/>
</dbReference>
<protein>
    <submittedName>
        <fullName evidence="4">1-acyl-sn-glycerol-3-phosphate acyltransferase</fullName>
    </submittedName>
</protein>
<evidence type="ECO:0000256" key="1">
    <source>
        <dbReference type="ARBA" id="ARBA00022679"/>
    </source>
</evidence>
<dbReference type="InterPro" id="IPR002123">
    <property type="entry name" value="Plipid/glycerol_acylTrfase"/>
</dbReference>
<dbReference type="SUPFAM" id="SSF69593">
    <property type="entry name" value="Glycerol-3-phosphate (1)-acyltransferase"/>
    <property type="match status" value="1"/>
</dbReference>
<dbReference type="PANTHER" id="PTHR10434:SF55">
    <property type="entry name" value="POSSIBLE ACYLTRANSFERASE"/>
    <property type="match status" value="1"/>
</dbReference>
<dbReference type="Pfam" id="PF01553">
    <property type="entry name" value="Acyltransferase"/>
    <property type="match status" value="1"/>
</dbReference>
<dbReference type="PANTHER" id="PTHR10434">
    <property type="entry name" value="1-ACYL-SN-GLYCEROL-3-PHOSPHATE ACYLTRANSFERASE"/>
    <property type="match status" value="1"/>
</dbReference>
<sequence length="257" mass="28104">MSKNSASLSDIKPTKMGDAVYTVAGTLLRPLYNLPMKAQIEGREKLPKTGGFIVVSNHLTVVDPITAAYPLFLEGVLPRFLAKEALFRVPVLGWLMRQCAHIPVARGSARAGQSLEVAQNVLDAGGAVIIFPEGTLTKDPDMWPMTGKSGAARLALATGAPVYPVAHWGDQDFWPRRGKPRFSWPRKKVKIVVGDPVDFSDLVQRREDGARYTHDELAAVTNRMLDDVTALLEGLRGEKAPAGRWNAVLDVRQSPDQ</sequence>
<name>A0A9D1ZRH5_9MICC</name>
<dbReference type="AlphaFoldDB" id="A0A9D1ZRH5"/>
<dbReference type="SMART" id="SM00563">
    <property type="entry name" value="PlsC"/>
    <property type="match status" value="1"/>
</dbReference>
<dbReference type="EMBL" id="DXCN01000020">
    <property type="protein sequence ID" value="HIY94444.1"/>
    <property type="molecule type" value="Genomic_DNA"/>
</dbReference>
<dbReference type="CDD" id="cd07989">
    <property type="entry name" value="LPLAT_AGPAT-like"/>
    <property type="match status" value="1"/>
</dbReference>
<dbReference type="Proteomes" id="UP000824134">
    <property type="component" value="Unassembled WGS sequence"/>
</dbReference>
<reference evidence="4" key="2">
    <citation type="submission" date="2021-04" db="EMBL/GenBank/DDBJ databases">
        <authorList>
            <person name="Gilroy R."/>
        </authorList>
    </citation>
    <scope>NUCLEOTIDE SEQUENCE</scope>
    <source>
        <strain evidence="4">ChiHjej12B11-9195</strain>
    </source>
</reference>
<proteinExistence type="predicted"/>
<evidence type="ECO:0000256" key="2">
    <source>
        <dbReference type="ARBA" id="ARBA00023315"/>
    </source>
</evidence>
<evidence type="ECO:0000313" key="4">
    <source>
        <dbReference type="EMBL" id="HIY94444.1"/>
    </source>
</evidence>
<evidence type="ECO:0000313" key="5">
    <source>
        <dbReference type="Proteomes" id="UP000824134"/>
    </source>
</evidence>
<feature type="domain" description="Phospholipid/glycerol acyltransferase" evidence="3">
    <location>
        <begin position="52"/>
        <end position="170"/>
    </location>
</feature>
<gene>
    <name evidence="4" type="ORF">H9821_02105</name>
</gene>
<comment type="caution">
    <text evidence="4">The sequence shown here is derived from an EMBL/GenBank/DDBJ whole genome shotgun (WGS) entry which is preliminary data.</text>
</comment>
<reference evidence="4" key="1">
    <citation type="journal article" date="2021" name="PeerJ">
        <title>Extensive microbial diversity within the chicken gut microbiome revealed by metagenomics and culture.</title>
        <authorList>
            <person name="Gilroy R."/>
            <person name="Ravi A."/>
            <person name="Getino M."/>
            <person name="Pursley I."/>
            <person name="Horton D.L."/>
            <person name="Alikhan N.F."/>
            <person name="Baker D."/>
            <person name="Gharbi K."/>
            <person name="Hall N."/>
            <person name="Watson M."/>
            <person name="Adriaenssens E.M."/>
            <person name="Foster-Nyarko E."/>
            <person name="Jarju S."/>
            <person name="Secka A."/>
            <person name="Antonio M."/>
            <person name="Oren A."/>
            <person name="Chaudhuri R.R."/>
            <person name="La Ragione R."/>
            <person name="Hildebrand F."/>
            <person name="Pallen M.J."/>
        </authorList>
    </citation>
    <scope>NUCLEOTIDE SEQUENCE</scope>
    <source>
        <strain evidence="4">ChiHjej12B11-9195</strain>
    </source>
</reference>
<dbReference type="GO" id="GO:0005886">
    <property type="term" value="C:plasma membrane"/>
    <property type="evidence" value="ECO:0007669"/>
    <property type="project" value="TreeGrafter"/>
</dbReference>
<accession>A0A9D1ZRH5</accession>
<evidence type="ECO:0000259" key="3">
    <source>
        <dbReference type="SMART" id="SM00563"/>
    </source>
</evidence>
<organism evidence="4 5">
    <name type="scientific">Candidatus Rothia avicola</name>
    <dbReference type="NCBI Taxonomy" id="2840478"/>
    <lineage>
        <taxon>Bacteria</taxon>
        <taxon>Bacillati</taxon>
        <taxon>Actinomycetota</taxon>
        <taxon>Actinomycetes</taxon>
        <taxon>Micrococcales</taxon>
        <taxon>Micrococcaceae</taxon>
        <taxon>Rothia</taxon>
    </lineage>
</organism>
<keyword evidence="1" id="KW-0808">Transferase</keyword>
<dbReference type="GO" id="GO:0003841">
    <property type="term" value="F:1-acylglycerol-3-phosphate O-acyltransferase activity"/>
    <property type="evidence" value="ECO:0007669"/>
    <property type="project" value="TreeGrafter"/>
</dbReference>